<dbReference type="HAMAP" id="MF_01368">
    <property type="entry name" value="Ribosomal_bL17"/>
    <property type="match status" value="1"/>
</dbReference>
<feature type="region of interest" description="Disordered" evidence="6">
    <location>
        <begin position="61"/>
        <end position="81"/>
    </location>
</feature>
<dbReference type="EMBL" id="FTOD01000007">
    <property type="protein sequence ID" value="SIS92203.1"/>
    <property type="molecule type" value="Genomic_DNA"/>
</dbReference>
<dbReference type="InterPro" id="IPR047859">
    <property type="entry name" value="Ribosomal_bL17_CS"/>
</dbReference>
<dbReference type="FunFam" id="3.90.1030.10:FF:000002">
    <property type="entry name" value="50S ribosomal protein L17"/>
    <property type="match status" value="1"/>
</dbReference>
<accession>A0A1N7N1C1</accession>
<evidence type="ECO:0000256" key="6">
    <source>
        <dbReference type="SAM" id="MobiDB-lite"/>
    </source>
</evidence>
<dbReference type="SUPFAM" id="SSF64263">
    <property type="entry name" value="Prokaryotic ribosomal protein L17"/>
    <property type="match status" value="1"/>
</dbReference>
<evidence type="ECO:0000256" key="4">
    <source>
        <dbReference type="HAMAP-Rule" id="MF_01368"/>
    </source>
</evidence>
<dbReference type="Pfam" id="PF01196">
    <property type="entry name" value="Ribosomal_L17"/>
    <property type="match status" value="1"/>
</dbReference>
<dbReference type="GO" id="GO:0022625">
    <property type="term" value="C:cytosolic large ribosomal subunit"/>
    <property type="evidence" value="ECO:0007669"/>
    <property type="project" value="TreeGrafter"/>
</dbReference>
<keyword evidence="3 4" id="KW-0687">Ribonucleoprotein</keyword>
<sequence>MAYSKLGRNSSARKALLRDLVTDLIIHERIETTESKAKEVRSIADKMITLAKRGDLHARRQAASFVRTNRSRTEREGEQVNHENVDAVKKLFDEVGPRYEERNGGYTRIIKIGPRRGDGAEMVYLELVQ</sequence>
<dbReference type="RefSeq" id="WP_076525384.1">
    <property type="nucleotide sequence ID" value="NZ_CP048103.1"/>
</dbReference>
<dbReference type="PANTHER" id="PTHR14413">
    <property type="entry name" value="RIBOSOMAL PROTEIN L17"/>
    <property type="match status" value="1"/>
</dbReference>
<protein>
    <recommendedName>
        <fullName evidence="4">Large ribosomal subunit protein bL17</fullName>
    </recommendedName>
</protein>
<dbReference type="InterPro" id="IPR036373">
    <property type="entry name" value="Ribosomal_bL17_sf"/>
</dbReference>
<evidence type="ECO:0000313" key="8">
    <source>
        <dbReference type="Proteomes" id="UP000186795"/>
    </source>
</evidence>
<comment type="similarity">
    <text evidence="1 4 5">Belongs to the bacterial ribosomal protein bL17 family.</text>
</comment>
<dbReference type="PANTHER" id="PTHR14413:SF16">
    <property type="entry name" value="LARGE RIBOSOMAL SUBUNIT PROTEIN BL17M"/>
    <property type="match status" value="1"/>
</dbReference>
<name>A0A1N7N1C1_9BACL</name>
<dbReference type="InterPro" id="IPR000456">
    <property type="entry name" value="Ribosomal_bL17"/>
</dbReference>
<feature type="compositionally biased region" description="Basic and acidic residues" evidence="6">
    <location>
        <begin position="71"/>
        <end position="81"/>
    </location>
</feature>
<dbReference type="PROSITE" id="PS01167">
    <property type="entry name" value="RIBOSOMAL_L17"/>
    <property type="match status" value="1"/>
</dbReference>
<proteinExistence type="inferred from homology"/>
<evidence type="ECO:0000256" key="5">
    <source>
        <dbReference type="RuleBase" id="RU000660"/>
    </source>
</evidence>
<evidence type="ECO:0000256" key="2">
    <source>
        <dbReference type="ARBA" id="ARBA00022980"/>
    </source>
</evidence>
<dbReference type="Proteomes" id="UP000186795">
    <property type="component" value="Unassembled WGS sequence"/>
</dbReference>
<keyword evidence="2 4" id="KW-0689">Ribosomal protein</keyword>
<dbReference type="Gene3D" id="3.90.1030.10">
    <property type="entry name" value="Ribosomal protein L17"/>
    <property type="match status" value="1"/>
</dbReference>
<evidence type="ECO:0000256" key="1">
    <source>
        <dbReference type="ARBA" id="ARBA00008777"/>
    </source>
</evidence>
<organism evidence="7 8">
    <name type="scientific">Kroppenstedtia eburnea</name>
    <dbReference type="NCBI Taxonomy" id="714067"/>
    <lineage>
        <taxon>Bacteria</taxon>
        <taxon>Bacillati</taxon>
        <taxon>Bacillota</taxon>
        <taxon>Bacilli</taxon>
        <taxon>Bacillales</taxon>
        <taxon>Thermoactinomycetaceae</taxon>
        <taxon>Kroppenstedtia</taxon>
    </lineage>
</organism>
<gene>
    <name evidence="4" type="primary">rplQ</name>
    <name evidence="7" type="ORF">SAMN05421790_107192</name>
</gene>
<reference evidence="8" key="1">
    <citation type="submission" date="2017-01" db="EMBL/GenBank/DDBJ databases">
        <authorList>
            <person name="Varghese N."/>
            <person name="Submissions S."/>
        </authorList>
    </citation>
    <scope>NUCLEOTIDE SEQUENCE [LARGE SCALE GENOMIC DNA]</scope>
    <source>
        <strain evidence="8">DSM 45196</strain>
    </source>
</reference>
<dbReference type="NCBIfam" id="TIGR00059">
    <property type="entry name" value="L17"/>
    <property type="match status" value="1"/>
</dbReference>
<dbReference type="OrthoDB" id="9809073at2"/>
<dbReference type="GO" id="GO:0003735">
    <property type="term" value="F:structural constituent of ribosome"/>
    <property type="evidence" value="ECO:0007669"/>
    <property type="project" value="InterPro"/>
</dbReference>
<dbReference type="AlphaFoldDB" id="A0A1N7N1C1"/>
<keyword evidence="8" id="KW-1185">Reference proteome</keyword>
<evidence type="ECO:0000313" key="7">
    <source>
        <dbReference type="EMBL" id="SIS92203.1"/>
    </source>
</evidence>
<evidence type="ECO:0000256" key="3">
    <source>
        <dbReference type="ARBA" id="ARBA00023274"/>
    </source>
</evidence>
<dbReference type="GO" id="GO:0006412">
    <property type="term" value="P:translation"/>
    <property type="evidence" value="ECO:0007669"/>
    <property type="project" value="UniProtKB-UniRule"/>
</dbReference>
<comment type="subunit">
    <text evidence="4">Part of the 50S ribosomal subunit. Contacts protein L32.</text>
</comment>